<sequence>CLLSHFPTHFPQLSQMFPLSRHFPSLLLSSKIFSHSPLNIFSHFPLRAKPHNSICFKINIKKLHNELPDSIDEISTGKFSTLSFDSKFEERVIETAICGQLPNRVFNPKPVQESRQIKQNERKKTEEREVPKDDGGERLWLPDLWKMKLWQSELR</sequence>
<protein>
    <submittedName>
        <fullName evidence="2">Uncharacterized protein</fullName>
    </submittedName>
</protein>
<reference evidence="3" key="1">
    <citation type="submission" date="2016-06" db="EMBL/GenBank/DDBJ databases">
        <title>Parallel loss of symbiosis genes in relatives of nitrogen-fixing non-legume Parasponia.</title>
        <authorList>
            <person name="Van Velzen R."/>
            <person name="Holmer R."/>
            <person name="Bu F."/>
            <person name="Rutten L."/>
            <person name="Van Zeijl A."/>
            <person name="Liu W."/>
            <person name="Santuari L."/>
            <person name="Cao Q."/>
            <person name="Sharma T."/>
            <person name="Shen D."/>
            <person name="Roswanjaya Y."/>
            <person name="Wardhani T."/>
            <person name="Kalhor M.S."/>
            <person name="Jansen J."/>
            <person name="Van den Hoogen J."/>
            <person name="Gungor B."/>
            <person name="Hartog M."/>
            <person name="Hontelez J."/>
            <person name="Verver J."/>
            <person name="Yang W.-C."/>
            <person name="Schijlen E."/>
            <person name="Repin R."/>
            <person name="Schilthuizen M."/>
            <person name="Schranz E."/>
            <person name="Heidstra R."/>
            <person name="Miyata K."/>
            <person name="Fedorova E."/>
            <person name="Kohlen W."/>
            <person name="Bisseling T."/>
            <person name="Smit S."/>
            <person name="Geurts R."/>
        </authorList>
    </citation>
    <scope>NUCLEOTIDE SEQUENCE [LARGE SCALE GENOMIC DNA]</scope>
    <source>
        <strain evidence="3">cv. RG33-2</strain>
    </source>
</reference>
<proteinExistence type="predicted"/>
<evidence type="ECO:0000256" key="1">
    <source>
        <dbReference type="SAM" id="MobiDB-lite"/>
    </source>
</evidence>
<dbReference type="EMBL" id="JXTC01000026">
    <property type="protein sequence ID" value="PON98196.1"/>
    <property type="molecule type" value="Genomic_DNA"/>
</dbReference>
<dbReference type="Proteomes" id="UP000237000">
    <property type="component" value="Unassembled WGS sequence"/>
</dbReference>
<accession>A0A2P5FKA6</accession>
<feature type="non-terminal residue" evidence="2">
    <location>
        <position position="155"/>
    </location>
</feature>
<evidence type="ECO:0000313" key="2">
    <source>
        <dbReference type="EMBL" id="PON98196.1"/>
    </source>
</evidence>
<gene>
    <name evidence="2" type="ORF">TorRG33x02_060260</name>
</gene>
<feature type="region of interest" description="Disordered" evidence="1">
    <location>
        <begin position="107"/>
        <end position="138"/>
    </location>
</feature>
<name>A0A2P5FKA6_TREOI</name>
<keyword evidence="3" id="KW-1185">Reference proteome</keyword>
<feature type="compositionally biased region" description="Basic and acidic residues" evidence="1">
    <location>
        <begin position="115"/>
        <end position="137"/>
    </location>
</feature>
<dbReference type="AlphaFoldDB" id="A0A2P5FKA6"/>
<organism evidence="2 3">
    <name type="scientific">Trema orientale</name>
    <name type="common">Charcoal tree</name>
    <name type="synonym">Celtis orientalis</name>
    <dbReference type="NCBI Taxonomy" id="63057"/>
    <lineage>
        <taxon>Eukaryota</taxon>
        <taxon>Viridiplantae</taxon>
        <taxon>Streptophyta</taxon>
        <taxon>Embryophyta</taxon>
        <taxon>Tracheophyta</taxon>
        <taxon>Spermatophyta</taxon>
        <taxon>Magnoliopsida</taxon>
        <taxon>eudicotyledons</taxon>
        <taxon>Gunneridae</taxon>
        <taxon>Pentapetalae</taxon>
        <taxon>rosids</taxon>
        <taxon>fabids</taxon>
        <taxon>Rosales</taxon>
        <taxon>Cannabaceae</taxon>
        <taxon>Trema</taxon>
    </lineage>
</organism>
<evidence type="ECO:0000313" key="3">
    <source>
        <dbReference type="Proteomes" id="UP000237000"/>
    </source>
</evidence>
<dbReference type="InParanoid" id="A0A2P5FKA6"/>
<comment type="caution">
    <text evidence="2">The sequence shown here is derived from an EMBL/GenBank/DDBJ whole genome shotgun (WGS) entry which is preliminary data.</text>
</comment>
<feature type="non-terminal residue" evidence="2">
    <location>
        <position position="1"/>
    </location>
</feature>